<gene>
    <name evidence="1" type="ORF">BJ998_000746</name>
</gene>
<organism evidence="1 2">
    <name type="scientific">Kutzneria kofuensis</name>
    <dbReference type="NCBI Taxonomy" id="103725"/>
    <lineage>
        <taxon>Bacteria</taxon>
        <taxon>Bacillati</taxon>
        <taxon>Actinomycetota</taxon>
        <taxon>Actinomycetes</taxon>
        <taxon>Pseudonocardiales</taxon>
        <taxon>Pseudonocardiaceae</taxon>
        <taxon>Kutzneria</taxon>
    </lineage>
</organism>
<dbReference type="AlphaFoldDB" id="A0A7W9NED0"/>
<comment type="caution">
    <text evidence="1">The sequence shown here is derived from an EMBL/GenBank/DDBJ whole genome shotgun (WGS) entry which is preliminary data.</text>
</comment>
<evidence type="ECO:0000313" key="1">
    <source>
        <dbReference type="EMBL" id="MBB5889550.1"/>
    </source>
</evidence>
<dbReference type="RefSeq" id="WP_184858483.1">
    <property type="nucleotide sequence ID" value="NZ_JACHIR010000001.1"/>
</dbReference>
<proteinExistence type="predicted"/>
<reference evidence="1 2" key="1">
    <citation type="submission" date="2020-08" db="EMBL/GenBank/DDBJ databases">
        <title>Sequencing the genomes of 1000 actinobacteria strains.</title>
        <authorList>
            <person name="Klenk H.-P."/>
        </authorList>
    </citation>
    <scope>NUCLEOTIDE SEQUENCE [LARGE SCALE GENOMIC DNA]</scope>
    <source>
        <strain evidence="1 2">DSM 43851</strain>
    </source>
</reference>
<evidence type="ECO:0000313" key="2">
    <source>
        <dbReference type="Proteomes" id="UP000585638"/>
    </source>
</evidence>
<sequence>MATREVDIPDLPLPSWEEIQIREYEPRQRDHLVLDTAVVGVHEAVATIQRAQTAHTGR</sequence>
<name>A0A7W9NED0_9PSEU</name>
<dbReference type="Proteomes" id="UP000585638">
    <property type="component" value="Unassembled WGS sequence"/>
</dbReference>
<accession>A0A7W9NED0</accession>
<protein>
    <submittedName>
        <fullName evidence="1">Uncharacterized protein</fullName>
    </submittedName>
</protein>
<dbReference type="EMBL" id="JACHIR010000001">
    <property type="protein sequence ID" value="MBB5889550.1"/>
    <property type="molecule type" value="Genomic_DNA"/>
</dbReference>
<keyword evidence="2" id="KW-1185">Reference proteome</keyword>